<feature type="compositionally biased region" description="Gly residues" evidence="1">
    <location>
        <begin position="57"/>
        <end position="67"/>
    </location>
</feature>
<reference evidence="2" key="1">
    <citation type="submission" date="2023-11" db="EMBL/GenBank/DDBJ databases">
        <title>Genome assemblies of two species of porcelain crab, Petrolisthes cinctipes and Petrolisthes manimaculis (Anomura: Porcellanidae).</title>
        <authorList>
            <person name="Angst P."/>
        </authorList>
    </citation>
    <scope>NUCLEOTIDE SEQUENCE</scope>
    <source>
        <strain evidence="2">PB745_02</strain>
        <tissue evidence="2">Gill</tissue>
    </source>
</reference>
<feature type="region of interest" description="Disordered" evidence="1">
    <location>
        <begin position="51"/>
        <end position="131"/>
    </location>
</feature>
<dbReference type="EMBL" id="JAWZYT010005452">
    <property type="protein sequence ID" value="KAK4290523.1"/>
    <property type="molecule type" value="Genomic_DNA"/>
</dbReference>
<gene>
    <name evidence="2" type="ORF">Pmani_036578</name>
</gene>
<protein>
    <submittedName>
        <fullName evidence="2">Uncharacterized protein</fullName>
    </submittedName>
</protein>
<feature type="compositionally biased region" description="Basic and acidic residues" evidence="1">
    <location>
        <begin position="103"/>
        <end position="113"/>
    </location>
</feature>
<feature type="compositionally biased region" description="Basic and acidic residues" evidence="1">
    <location>
        <begin position="69"/>
        <end position="93"/>
    </location>
</feature>
<sequence>MVSACVVNLPATLTCNLLGHRLEVRSLGSGEVTESSVGDVISGLVRSGRVRQAGSVGEWGGGGGGGEGEGDRGEEKERWNIEGEEEERWKMEGEREEEEGEEQERWKMERNMEGEIDGVEEEEEEEEETER</sequence>
<dbReference type="AlphaFoldDB" id="A0AAE1TLZ7"/>
<evidence type="ECO:0000256" key="1">
    <source>
        <dbReference type="SAM" id="MobiDB-lite"/>
    </source>
</evidence>
<feature type="compositionally biased region" description="Acidic residues" evidence="1">
    <location>
        <begin position="114"/>
        <end position="131"/>
    </location>
</feature>
<dbReference type="Proteomes" id="UP001292094">
    <property type="component" value="Unassembled WGS sequence"/>
</dbReference>
<proteinExistence type="predicted"/>
<organism evidence="2 3">
    <name type="scientific">Petrolisthes manimaculis</name>
    <dbReference type="NCBI Taxonomy" id="1843537"/>
    <lineage>
        <taxon>Eukaryota</taxon>
        <taxon>Metazoa</taxon>
        <taxon>Ecdysozoa</taxon>
        <taxon>Arthropoda</taxon>
        <taxon>Crustacea</taxon>
        <taxon>Multicrustacea</taxon>
        <taxon>Malacostraca</taxon>
        <taxon>Eumalacostraca</taxon>
        <taxon>Eucarida</taxon>
        <taxon>Decapoda</taxon>
        <taxon>Pleocyemata</taxon>
        <taxon>Anomura</taxon>
        <taxon>Galatheoidea</taxon>
        <taxon>Porcellanidae</taxon>
        <taxon>Petrolisthes</taxon>
    </lineage>
</organism>
<comment type="caution">
    <text evidence="2">The sequence shown here is derived from an EMBL/GenBank/DDBJ whole genome shotgun (WGS) entry which is preliminary data.</text>
</comment>
<keyword evidence="3" id="KW-1185">Reference proteome</keyword>
<name>A0AAE1TLZ7_9EUCA</name>
<accession>A0AAE1TLZ7</accession>
<evidence type="ECO:0000313" key="2">
    <source>
        <dbReference type="EMBL" id="KAK4290523.1"/>
    </source>
</evidence>
<evidence type="ECO:0000313" key="3">
    <source>
        <dbReference type="Proteomes" id="UP001292094"/>
    </source>
</evidence>